<protein>
    <recommendedName>
        <fullName evidence="3">Acetone carboxylase</fullName>
    </recommendedName>
</protein>
<organism evidence="1 2">
    <name type="scientific">Arenivirga flava</name>
    <dbReference type="NCBI Taxonomy" id="1930060"/>
    <lineage>
        <taxon>Bacteria</taxon>
        <taxon>Bacillati</taxon>
        <taxon>Actinomycetota</taxon>
        <taxon>Actinomycetes</taxon>
        <taxon>Micrococcales</taxon>
        <taxon>Microbacteriaceae</taxon>
        <taxon>Arenivirga</taxon>
    </lineage>
</organism>
<reference evidence="1 2" key="1">
    <citation type="journal article" date="2014" name="Int. J. Syst. Evol. Microbiol.">
        <title>Complete genome sequence of Corynebacterium casei LMG S-19264T (=DSM 44701T), isolated from a smear-ripened cheese.</title>
        <authorList>
            <consortium name="US DOE Joint Genome Institute (JGI-PGF)"/>
            <person name="Walter F."/>
            <person name="Albersmeier A."/>
            <person name="Kalinowski J."/>
            <person name="Ruckert C."/>
        </authorList>
    </citation>
    <scope>NUCLEOTIDE SEQUENCE [LARGE SCALE GENOMIC DNA]</scope>
    <source>
        <strain evidence="1 2">NBRC 112289</strain>
    </source>
</reference>
<gene>
    <name evidence="1" type="ORF">GCM10025874_07790</name>
</gene>
<dbReference type="EMBL" id="BSUL01000001">
    <property type="protein sequence ID" value="GMA27526.1"/>
    <property type="molecule type" value="Genomic_DNA"/>
</dbReference>
<keyword evidence="2" id="KW-1185">Reference proteome</keyword>
<sequence>MIGFGANPSGPQCSRAGCREEAAWAVNWRNPRIHDADRVKVWLACDEHRDHLYDFVETRGFPVAITPFGVVLERLPDAEAAE</sequence>
<evidence type="ECO:0008006" key="3">
    <source>
        <dbReference type="Google" id="ProtNLM"/>
    </source>
</evidence>
<proteinExistence type="predicted"/>
<dbReference type="Proteomes" id="UP001157160">
    <property type="component" value="Unassembled WGS sequence"/>
</dbReference>
<evidence type="ECO:0000313" key="1">
    <source>
        <dbReference type="EMBL" id="GMA27526.1"/>
    </source>
</evidence>
<name>A0AA37XAJ9_9MICO</name>
<evidence type="ECO:0000313" key="2">
    <source>
        <dbReference type="Proteomes" id="UP001157160"/>
    </source>
</evidence>
<dbReference type="RefSeq" id="WP_284230205.1">
    <property type="nucleotide sequence ID" value="NZ_BSUL01000001.1"/>
</dbReference>
<accession>A0AA37XAJ9</accession>
<dbReference type="AlphaFoldDB" id="A0AA37XAJ9"/>
<comment type="caution">
    <text evidence="1">The sequence shown here is derived from an EMBL/GenBank/DDBJ whole genome shotgun (WGS) entry which is preliminary data.</text>
</comment>